<evidence type="ECO:0000313" key="2">
    <source>
        <dbReference type="Proteomes" id="UP000076078"/>
    </source>
</evidence>
<sequence length="461" mass="54160">MNKYLLKFNSFDIFSRFYLNTIVNRRIDGLYKSTPTALDRLKSLFIFRIRKSKELAISRKGSILSNSNSTITNTSRCFTTHKDTSTTLNTSTQPTSINNDKSFQESIFYEPLETPKLKLNPKYKKYCNLIANNVKYQRVLEIANEDAKNEPYNFDKQLDLEFYNTLLYTYLLKNDIDTMDSILHLFKGAYQHKSVSIGDTFYLVYLNVFQHLEQVIPHSKESERLFKVLDLLWAQMKNDSLEISRKLFFVLLQGFYNQNMYALVIELYHNHCFQYTLDEHFTNIVIHSMVVCKSKSHEVNNIIQMQLSKGKKLTSFHYGVLVNSFVQDQDPVNALHFLRVMKEKSMDVPMTLIYNLIDSMIDLQLLSIIIKNYSFLCKFPLDHKYQIILSQIIEKASPSVTISLSTDNNRSQEIDLSKSPKLKYHQNQHQYQYQNNSKYSNLNLFKPYDKSNNKNNKDTNK</sequence>
<dbReference type="Proteomes" id="UP000076078">
    <property type="component" value="Unassembled WGS sequence"/>
</dbReference>
<evidence type="ECO:0000313" key="1">
    <source>
        <dbReference type="EMBL" id="KYR01631.1"/>
    </source>
</evidence>
<proteinExistence type="predicted"/>
<dbReference type="Gene3D" id="1.25.40.10">
    <property type="entry name" value="Tetratricopeptide repeat domain"/>
    <property type="match status" value="1"/>
</dbReference>
<keyword evidence="2" id="KW-1185">Reference proteome</keyword>
<dbReference type="InParanoid" id="A0A152A6B0"/>
<name>A0A152A6B0_TIELA</name>
<dbReference type="FunCoup" id="A0A152A6B0">
    <property type="interactions" value="425"/>
</dbReference>
<reference evidence="1 2" key="1">
    <citation type="submission" date="2015-12" db="EMBL/GenBank/DDBJ databases">
        <title>Dictyostelia acquired genes for synthesis and detection of signals that induce cell-type specialization by lateral gene transfer from prokaryotes.</title>
        <authorList>
            <person name="Gloeckner G."/>
            <person name="Schaap P."/>
        </authorList>
    </citation>
    <scope>NUCLEOTIDE SEQUENCE [LARGE SCALE GENOMIC DNA]</scope>
    <source>
        <strain evidence="1 2">TK</strain>
    </source>
</reference>
<gene>
    <name evidence="1" type="ORF">DLAC_01632</name>
</gene>
<organism evidence="1 2">
    <name type="scientific">Tieghemostelium lacteum</name>
    <name type="common">Slime mold</name>
    <name type="synonym">Dictyostelium lacteum</name>
    <dbReference type="NCBI Taxonomy" id="361077"/>
    <lineage>
        <taxon>Eukaryota</taxon>
        <taxon>Amoebozoa</taxon>
        <taxon>Evosea</taxon>
        <taxon>Eumycetozoa</taxon>
        <taxon>Dictyostelia</taxon>
        <taxon>Dictyosteliales</taxon>
        <taxon>Raperosteliaceae</taxon>
        <taxon>Tieghemostelium</taxon>
    </lineage>
</organism>
<protein>
    <submittedName>
        <fullName evidence="1">Uncharacterized protein</fullName>
    </submittedName>
</protein>
<dbReference type="AlphaFoldDB" id="A0A152A6B0"/>
<dbReference type="InterPro" id="IPR011990">
    <property type="entry name" value="TPR-like_helical_dom_sf"/>
</dbReference>
<dbReference type="EMBL" id="LODT01000006">
    <property type="protein sequence ID" value="KYR01631.1"/>
    <property type="molecule type" value="Genomic_DNA"/>
</dbReference>
<comment type="caution">
    <text evidence="1">The sequence shown here is derived from an EMBL/GenBank/DDBJ whole genome shotgun (WGS) entry which is preliminary data.</text>
</comment>
<accession>A0A152A6B0</accession>